<dbReference type="PROSITE" id="PS51097">
    <property type="entry name" value="PTS_EIIA_TYPE_5"/>
    <property type="match status" value="1"/>
</dbReference>
<dbReference type="GO" id="GO:0016301">
    <property type="term" value="F:kinase activity"/>
    <property type="evidence" value="ECO:0007669"/>
    <property type="project" value="TreeGrafter"/>
</dbReference>
<gene>
    <name evidence="2" type="ORF">NS226_15230</name>
</gene>
<dbReference type="Gene3D" id="2.40.33.40">
    <property type="entry name" value="Phosphotransferase system, glucitol/sorbitol-specific IIA component"/>
    <property type="match status" value="1"/>
</dbReference>
<dbReference type="GO" id="GO:0005737">
    <property type="term" value="C:cytoplasm"/>
    <property type="evidence" value="ECO:0007669"/>
    <property type="project" value="InterPro"/>
</dbReference>
<dbReference type="STRING" id="401562.NS365_09875"/>
<sequence>MSLQFRTAVTAIGPDVADLLEGGVLILFADGAPPELAEVSVTHRVVEGPSDEPPAPGATIRVGSVEAKLTGIGPLAWAKVRDIGHVVINFNGAETPERPGEITASEVDAATLAGALQPGAEITIGG</sequence>
<evidence type="ECO:0000313" key="2">
    <source>
        <dbReference type="EMBL" id="KTQ92643.1"/>
    </source>
</evidence>
<dbReference type="GO" id="GO:0008982">
    <property type="term" value="F:protein-N(PI)-phosphohistidine-sugar phosphotransferase activity"/>
    <property type="evidence" value="ECO:0007669"/>
    <property type="project" value="InterPro"/>
</dbReference>
<dbReference type="PATRIC" id="fig|401562.3.peg.2751"/>
<comment type="caution">
    <text evidence="2">The sequence shown here is derived from an EMBL/GenBank/DDBJ whole genome shotgun (WGS) entry which is preliminary data.</text>
</comment>
<dbReference type="GO" id="GO:0009401">
    <property type="term" value="P:phosphoenolpyruvate-dependent sugar phosphotransferase system"/>
    <property type="evidence" value="ECO:0007669"/>
    <property type="project" value="InterPro"/>
</dbReference>
<dbReference type="PANTHER" id="PTHR40398:SF1">
    <property type="entry name" value="PTS SYSTEM GLUCITOL_SORBITOL-SPECIFIC EIIA COMPONENT"/>
    <property type="match status" value="1"/>
</dbReference>
<dbReference type="PANTHER" id="PTHR40398">
    <property type="entry name" value="PTS SYSTEM GLUCITOL/SORBITOL-SPECIFIC EIIA COMPONENT"/>
    <property type="match status" value="1"/>
</dbReference>
<evidence type="ECO:0000256" key="1">
    <source>
        <dbReference type="PROSITE-ProRule" id="PRU00420"/>
    </source>
</evidence>
<dbReference type="SUPFAM" id="SSF141530">
    <property type="entry name" value="PTSIIA/GutA-like"/>
    <property type="match status" value="1"/>
</dbReference>
<dbReference type="InterPro" id="IPR036665">
    <property type="entry name" value="PTS_IIA_glucitol/sorbitol_sf"/>
</dbReference>
<dbReference type="AlphaFoldDB" id="A0A175R5W7"/>
<feature type="modified residue" description="Phosphohistidine; by HPr" evidence="1">
    <location>
        <position position="43"/>
    </location>
</feature>
<organism evidence="2 3">
    <name type="scientific">Aureimonas ureilytica</name>
    <dbReference type="NCBI Taxonomy" id="401562"/>
    <lineage>
        <taxon>Bacteria</taxon>
        <taxon>Pseudomonadati</taxon>
        <taxon>Pseudomonadota</taxon>
        <taxon>Alphaproteobacteria</taxon>
        <taxon>Hyphomicrobiales</taxon>
        <taxon>Aurantimonadaceae</taxon>
        <taxon>Aureimonas</taxon>
    </lineage>
</organism>
<evidence type="ECO:0000313" key="3">
    <source>
        <dbReference type="Proteomes" id="UP000078272"/>
    </source>
</evidence>
<dbReference type="EMBL" id="LDPZ01000031">
    <property type="protein sequence ID" value="KTQ92643.1"/>
    <property type="molecule type" value="Genomic_DNA"/>
</dbReference>
<accession>A0A175R5W7</accession>
<name>A0A175R5W7_9HYPH</name>
<proteinExistence type="predicted"/>
<dbReference type="InterPro" id="IPR004716">
    <property type="entry name" value="PTS_IIA_glucitol/sorbitol-sp"/>
</dbReference>
<dbReference type="Proteomes" id="UP000078272">
    <property type="component" value="Unassembled WGS sequence"/>
</dbReference>
<protein>
    <submittedName>
        <fullName evidence="2">PTS cellobiose transporter subunit IIB</fullName>
    </submittedName>
</protein>
<dbReference type="Pfam" id="PF03829">
    <property type="entry name" value="PTSIIA_gutA"/>
    <property type="match status" value="1"/>
</dbReference>
<dbReference type="RefSeq" id="WP_058635677.1">
    <property type="nucleotide sequence ID" value="NZ_LDPZ01000031.1"/>
</dbReference>
<reference evidence="2 3" key="1">
    <citation type="journal article" date="2016" name="Front. Microbiol.">
        <title>Genomic Resource of Rice Seed Associated Bacteria.</title>
        <authorList>
            <person name="Midha S."/>
            <person name="Bansal K."/>
            <person name="Sharma S."/>
            <person name="Kumar N."/>
            <person name="Patil P.P."/>
            <person name="Chaudhry V."/>
            <person name="Patil P.B."/>
        </authorList>
    </citation>
    <scope>NUCLEOTIDE SEQUENCE [LARGE SCALE GENOMIC DNA]</scope>
    <source>
        <strain evidence="2 3">NS226</strain>
    </source>
</reference>
<dbReference type="OrthoDB" id="5113885at2"/>